<evidence type="ECO:0000259" key="2">
    <source>
        <dbReference type="Pfam" id="PF08327"/>
    </source>
</evidence>
<dbReference type="AlphaFoldDB" id="A0A7G8PWM5"/>
<comment type="similarity">
    <text evidence="1">Belongs to the AHA1 family.</text>
</comment>
<feature type="domain" description="Activator of Hsp90 ATPase homologue 1/2-like C-terminal" evidence="2">
    <location>
        <begin position="11"/>
        <end position="119"/>
    </location>
</feature>
<organism evidence="3 4">
    <name type="scientific">Constantimarinum furrinae</name>
    <dbReference type="NCBI Taxonomy" id="2562285"/>
    <lineage>
        <taxon>Bacteria</taxon>
        <taxon>Pseudomonadati</taxon>
        <taxon>Bacteroidota</taxon>
        <taxon>Flavobacteriia</taxon>
        <taxon>Flavobacteriales</taxon>
        <taxon>Flavobacteriaceae</taxon>
        <taxon>Altibacter/Constantimarinum group</taxon>
        <taxon>Constantimarinum</taxon>
    </lineage>
</organism>
<dbReference type="RefSeq" id="WP_186988644.1">
    <property type="nucleotide sequence ID" value="NZ_CP052909.1"/>
</dbReference>
<dbReference type="KEGG" id="alti:ALE3EI_2196"/>
<evidence type="ECO:0000313" key="3">
    <source>
        <dbReference type="EMBL" id="QNJ98741.1"/>
    </source>
</evidence>
<dbReference type="InterPro" id="IPR013538">
    <property type="entry name" value="ASHA1/2-like_C"/>
</dbReference>
<reference evidence="3 4" key="1">
    <citation type="submission" date="2020-04" db="EMBL/GenBank/DDBJ databases">
        <title>Genome sequence of Altibacter aquimarinus strain ALE3EI.</title>
        <authorList>
            <person name="Oh H.-M."/>
            <person name="Jang D."/>
        </authorList>
    </citation>
    <scope>NUCLEOTIDE SEQUENCE [LARGE SCALE GENOMIC DNA]</scope>
    <source>
        <strain evidence="3 4">ALE3EI</strain>
    </source>
</reference>
<keyword evidence="4" id="KW-1185">Reference proteome</keyword>
<dbReference type="InterPro" id="IPR023393">
    <property type="entry name" value="START-like_dom_sf"/>
</dbReference>
<dbReference type="Gene3D" id="3.30.530.20">
    <property type="match status" value="1"/>
</dbReference>
<evidence type="ECO:0000313" key="4">
    <source>
        <dbReference type="Proteomes" id="UP000515514"/>
    </source>
</evidence>
<dbReference type="EMBL" id="CP052909">
    <property type="protein sequence ID" value="QNJ98741.1"/>
    <property type="molecule type" value="Genomic_DNA"/>
</dbReference>
<gene>
    <name evidence="3" type="ORF">ALE3EI_2196</name>
</gene>
<dbReference type="Proteomes" id="UP000515514">
    <property type="component" value="Chromosome"/>
</dbReference>
<name>A0A7G8PWM5_9FLAO</name>
<dbReference type="Pfam" id="PF08327">
    <property type="entry name" value="AHSA1"/>
    <property type="match status" value="1"/>
</dbReference>
<dbReference type="SUPFAM" id="SSF55961">
    <property type="entry name" value="Bet v1-like"/>
    <property type="match status" value="1"/>
</dbReference>
<sequence>MKRKEFKIKIDATPHKVWDVLWSDKTYPEWTKVFSDGSHAKTDWQEGSKVLFLDGKGNGMVSRIRKKIDGHYMSFEHLGYVKDDEEILSGEEVEKWQGGQENYTLIQNDGKTELQIEMDIMEEYLDKFNDTFPKALNEVKRISEINKQNQ</sequence>
<proteinExistence type="inferred from homology"/>
<protein>
    <submittedName>
        <fullName evidence="3">Hsp90 ATPase 1 family protein Activator</fullName>
    </submittedName>
</protein>
<evidence type="ECO:0000256" key="1">
    <source>
        <dbReference type="ARBA" id="ARBA00006817"/>
    </source>
</evidence>
<accession>A0A7G8PWM5</accession>